<feature type="compositionally biased region" description="Polar residues" evidence="1">
    <location>
        <begin position="179"/>
        <end position="191"/>
    </location>
</feature>
<dbReference type="OrthoDB" id="1150526at2"/>
<dbReference type="InterPro" id="IPR011250">
    <property type="entry name" value="OMP/PagP_B-barrel"/>
</dbReference>
<protein>
    <recommendedName>
        <fullName evidence="3">Outer membrane protein beta-barrel domain-containing protein</fullName>
    </recommendedName>
</protein>
<dbReference type="Proteomes" id="UP000003160">
    <property type="component" value="Unassembled WGS sequence"/>
</dbReference>
<dbReference type="InterPro" id="IPR025665">
    <property type="entry name" value="Beta-barrel_OMP_2"/>
</dbReference>
<dbReference type="eggNOG" id="COG3147">
    <property type="taxonomic scope" value="Bacteria"/>
</dbReference>
<dbReference type="SUPFAM" id="SSF56925">
    <property type="entry name" value="OMPA-like"/>
    <property type="match status" value="1"/>
</dbReference>
<sequence length="438" mass="47273">MNDKWMKDLRRLGDQYRQTPPEGLLGDIKRVMAARGLEPALAETHAKAVPLWRRVAVAAAIAVLLGVGTIGYLTYDGDPKPMASAGSGGEKAMASAAGKAPQTTSSPRLDTAPDALLQSESQVKRAPRSLGGRVLAVAADAKEVLGLKATGHADNESEPLVAQTGNDTREVSAGESRRNTVSPSTRQPATTRRSHVAASSFGSSRRSPWGIGMYYGGQPSMQTSVRDGSNTIMSLPASDCKYSTELSQDDAQRLAVANVPPIVHEKHHRPIKVGVSLEYRLSDRWSLQSGITYSRLTSDLTEESPSAVRTTRQKLHYIGIPVSLSYSVWQTPHLNVYVKGGGGIEQLVKGESITQRVSETSSEPRKTTDLSEHRPVFSTHAAAGVEYQPAKLVSFFAEPGAEFYFKNGSGIKSSYTDKPLNFNLNVGVRMKLDTRVGR</sequence>
<feature type="compositionally biased region" description="Basic and acidic residues" evidence="1">
    <location>
        <begin position="167"/>
        <end position="178"/>
    </location>
</feature>
<accession>D1PT16</accession>
<keyword evidence="2" id="KW-0812">Transmembrane</keyword>
<evidence type="ECO:0000259" key="3">
    <source>
        <dbReference type="Pfam" id="PF13568"/>
    </source>
</evidence>
<gene>
    <name evidence="4" type="ORF">HMPREF0645_0101</name>
</gene>
<evidence type="ECO:0000313" key="5">
    <source>
        <dbReference type="Proteomes" id="UP000003160"/>
    </source>
</evidence>
<evidence type="ECO:0000256" key="2">
    <source>
        <dbReference type="SAM" id="Phobius"/>
    </source>
</evidence>
<comment type="caution">
    <text evidence="4">The sequence shown here is derived from an EMBL/GenBank/DDBJ whole genome shotgun (WGS) entry which is preliminary data.</text>
</comment>
<evidence type="ECO:0000256" key="1">
    <source>
        <dbReference type="SAM" id="MobiDB-lite"/>
    </source>
</evidence>
<feature type="domain" description="Outer membrane protein beta-barrel" evidence="3">
    <location>
        <begin position="271"/>
        <end position="396"/>
    </location>
</feature>
<dbReference type="Pfam" id="PF13568">
    <property type="entry name" value="OMP_b-brl_2"/>
    <property type="match status" value="1"/>
</dbReference>
<name>D1PT16_9BACT</name>
<proteinExistence type="predicted"/>
<keyword evidence="2" id="KW-0472">Membrane</keyword>
<keyword evidence="5" id="KW-1185">Reference proteome</keyword>
<evidence type="ECO:0000313" key="4">
    <source>
        <dbReference type="EMBL" id="EFA45510.1"/>
    </source>
</evidence>
<organism evidence="4 5">
    <name type="scientific">Hallella bergensis DSM 17361</name>
    <dbReference type="NCBI Taxonomy" id="585502"/>
    <lineage>
        <taxon>Bacteria</taxon>
        <taxon>Pseudomonadati</taxon>
        <taxon>Bacteroidota</taxon>
        <taxon>Bacteroidia</taxon>
        <taxon>Bacteroidales</taxon>
        <taxon>Prevotellaceae</taxon>
        <taxon>Hallella</taxon>
    </lineage>
</organism>
<dbReference type="EMBL" id="ACKS01000009">
    <property type="protein sequence ID" value="EFA45510.1"/>
    <property type="molecule type" value="Genomic_DNA"/>
</dbReference>
<dbReference type="Gene3D" id="2.40.160.20">
    <property type="match status" value="1"/>
</dbReference>
<dbReference type="HOGENOM" id="CLU_050662_1_0_10"/>
<dbReference type="AlphaFoldDB" id="D1PT16"/>
<keyword evidence="2" id="KW-1133">Transmembrane helix</keyword>
<feature type="transmembrane region" description="Helical" evidence="2">
    <location>
        <begin position="55"/>
        <end position="75"/>
    </location>
</feature>
<feature type="region of interest" description="Disordered" evidence="1">
    <location>
        <begin position="83"/>
        <end position="124"/>
    </location>
</feature>
<reference evidence="4 5" key="1">
    <citation type="submission" date="2009-10" db="EMBL/GenBank/DDBJ databases">
        <authorList>
            <person name="Qin X."/>
            <person name="Bachman B."/>
            <person name="Battles P."/>
            <person name="Bell A."/>
            <person name="Bess C."/>
            <person name="Bickham C."/>
            <person name="Chaboub L."/>
            <person name="Chen D."/>
            <person name="Coyle M."/>
            <person name="Deiros D.R."/>
            <person name="Dinh H."/>
            <person name="Forbes L."/>
            <person name="Fowler G."/>
            <person name="Francisco L."/>
            <person name="Fu Q."/>
            <person name="Gubbala S."/>
            <person name="Hale W."/>
            <person name="Han Y."/>
            <person name="Hemphill L."/>
            <person name="Highlander S.K."/>
            <person name="Hirani K."/>
            <person name="Hogues M."/>
            <person name="Jackson L."/>
            <person name="Jakkamsetti A."/>
            <person name="Javaid M."/>
            <person name="Jiang H."/>
            <person name="Korchina V."/>
            <person name="Kovar C."/>
            <person name="Lara F."/>
            <person name="Lee S."/>
            <person name="Mata R."/>
            <person name="Mathew T."/>
            <person name="Moen C."/>
            <person name="Morales K."/>
            <person name="Munidasa M."/>
            <person name="Nazareth L."/>
            <person name="Ngo R."/>
            <person name="Nguyen L."/>
            <person name="Okwuonu G."/>
            <person name="Ongeri F."/>
            <person name="Patil S."/>
            <person name="Petrosino J."/>
            <person name="Pham C."/>
            <person name="Pham P."/>
            <person name="Pu L.-L."/>
            <person name="Puazo M."/>
            <person name="Raj R."/>
            <person name="Reid J."/>
            <person name="Rouhana J."/>
            <person name="Saada N."/>
            <person name="Shang Y."/>
            <person name="Simmons D."/>
            <person name="Thornton R."/>
            <person name="Warren J."/>
            <person name="Weissenberger G."/>
            <person name="Zhang J."/>
            <person name="Zhang L."/>
            <person name="Zhou C."/>
            <person name="Zhu D."/>
            <person name="Muzny D."/>
            <person name="Worley K."/>
            <person name="Gibbs R."/>
        </authorList>
    </citation>
    <scope>NUCLEOTIDE SEQUENCE [LARGE SCALE GENOMIC DNA]</scope>
    <source>
        <strain evidence="4 5">DSM 17361</strain>
    </source>
</reference>
<feature type="region of interest" description="Disordered" evidence="1">
    <location>
        <begin position="149"/>
        <end position="204"/>
    </location>
</feature>